<reference evidence="2" key="1">
    <citation type="submission" date="2017-09" db="EMBL/GenBank/DDBJ databases">
        <title>Genome sequence of Nannocystis excedens DSM 71.</title>
        <authorList>
            <person name="Blom J."/>
        </authorList>
    </citation>
    <scope>NUCLEOTIDE SEQUENCE [LARGE SCALE GENOMIC DNA]</scope>
    <source>
        <strain evidence="2">type strain: E19</strain>
    </source>
</reference>
<dbReference type="Pfam" id="PF13379">
    <property type="entry name" value="NMT1_2"/>
    <property type="match status" value="1"/>
</dbReference>
<dbReference type="KEGG" id="hdi:HDIA_3148"/>
<keyword evidence="2" id="KW-1185">Reference proteome</keyword>
<dbReference type="Gene3D" id="3.40.190.10">
    <property type="entry name" value="Periplasmic binding protein-like II"/>
    <property type="match status" value="2"/>
</dbReference>
<dbReference type="Proteomes" id="UP000223606">
    <property type="component" value="Chromosome 1"/>
</dbReference>
<dbReference type="AlphaFoldDB" id="A0A2C9D929"/>
<dbReference type="OrthoDB" id="7374754at2"/>
<accession>A0A2C9D929</accession>
<proteinExistence type="predicted"/>
<organism evidence="1 2">
    <name type="scientific">Hartmannibacter diazotrophicus</name>
    <dbReference type="NCBI Taxonomy" id="1482074"/>
    <lineage>
        <taxon>Bacteria</taxon>
        <taxon>Pseudomonadati</taxon>
        <taxon>Pseudomonadota</taxon>
        <taxon>Alphaproteobacteria</taxon>
        <taxon>Hyphomicrobiales</taxon>
        <taxon>Pleomorphomonadaceae</taxon>
        <taxon>Hartmannibacter</taxon>
    </lineage>
</organism>
<protein>
    <submittedName>
        <fullName evidence="1">Alkanesulfonate transporter substrate-binding subunit</fullName>
    </submittedName>
</protein>
<evidence type="ECO:0000313" key="2">
    <source>
        <dbReference type="Proteomes" id="UP000223606"/>
    </source>
</evidence>
<dbReference type="RefSeq" id="WP_099557039.1">
    <property type="nucleotide sequence ID" value="NZ_LT960614.1"/>
</dbReference>
<dbReference type="InterPro" id="IPR006311">
    <property type="entry name" value="TAT_signal"/>
</dbReference>
<evidence type="ECO:0000313" key="1">
    <source>
        <dbReference type="EMBL" id="SON56689.1"/>
    </source>
</evidence>
<dbReference type="SUPFAM" id="SSF53850">
    <property type="entry name" value="Periplasmic binding protein-like II"/>
    <property type="match status" value="1"/>
</dbReference>
<dbReference type="PROSITE" id="PS51318">
    <property type="entry name" value="TAT"/>
    <property type="match status" value="1"/>
</dbReference>
<dbReference type="PANTHER" id="PTHR30024">
    <property type="entry name" value="ALIPHATIC SULFONATES-BINDING PROTEIN-RELATED"/>
    <property type="match status" value="1"/>
</dbReference>
<name>A0A2C9D929_9HYPH</name>
<dbReference type="EMBL" id="LT960614">
    <property type="protein sequence ID" value="SON56689.1"/>
    <property type="molecule type" value="Genomic_DNA"/>
</dbReference>
<gene>
    <name evidence="1" type="ORF">HDIA_3148</name>
</gene>
<sequence>MATRRDVLKGAAAATALGLGATRIARAADGPLKIRMGWANMPGHLIPVLYLNPDQYGLKHYGKSYTVEPIRFRGSSPQIAALASKEIDFAAFGALVVSLSVTNARLDTKAVADIIEDGLPNSHSETFCVKADGPIKTVEDLKGKRIATNALGSASDTAIRAMLDKSGLDPKRDGITFVEASFPNIPSMIEEGKVDLGTVIQPFSQQGIDAGKLKTLFTSKDAIGPSQLVTLCSTGPYLDANRDQLMDFFEDHVRAVRWFTNPDNHAEAVKIIAEFMQQPAEGLQYLFTDADYYRDPYMVPNLDALQKGIDLSIKMGLAPNGIQIQPDHADLSFVEEAKRRIEADKA</sequence>